<evidence type="ECO:0000259" key="6">
    <source>
        <dbReference type="Pfam" id="PF13086"/>
    </source>
</evidence>
<dbReference type="GO" id="GO:0005524">
    <property type="term" value="F:ATP binding"/>
    <property type="evidence" value="ECO:0007669"/>
    <property type="project" value="UniProtKB-KW"/>
</dbReference>
<dbReference type="InterPro" id="IPR041677">
    <property type="entry name" value="DNA2/NAM7_AAA_11"/>
</dbReference>
<dbReference type="FunFam" id="3.40.50.300:FF:000326">
    <property type="entry name" value="P-loop containing nucleoside triphosphate hydrolase"/>
    <property type="match status" value="1"/>
</dbReference>
<dbReference type="GO" id="GO:0005694">
    <property type="term" value="C:chromosome"/>
    <property type="evidence" value="ECO:0007669"/>
    <property type="project" value="UniProtKB-ARBA"/>
</dbReference>
<feature type="region of interest" description="Disordered" evidence="5">
    <location>
        <begin position="2158"/>
        <end position="2270"/>
    </location>
</feature>
<dbReference type="Proteomes" id="UP001140206">
    <property type="component" value="Chromosome 2"/>
</dbReference>
<evidence type="ECO:0000256" key="4">
    <source>
        <dbReference type="ARBA" id="ARBA00022840"/>
    </source>
</evidence>
<evidence type="ECO:0000259" key="8">
    <source>
        <dbReference type="Pfam" id="PF23576"/>
    </source>
</evidence>
<feature type="domain" description="Helicase SEN1 beta-barrel" evidence="8">
    <location>
        <begin position="1224"/>
        <end position="1330"/>
    </location>
</feature>
<feature type="compositionally biased region" description="Basic and acidic residues" evidence="5">
    <location>
        <begin position="1609"/>
        <end position="1635"/>
    </location>
</feature>
<accession>A0AAV8AUM1</accession>
<dbReference type="InterPro" id="IPR047187">
    <property type="entry name" value="SF1_C_Upf1"/>
</dbReference>
<protein>
    <submittedName>
        <fullName evidence="9">Uncharacterized protein</fullName>
    </submittedName>
</protein>
<dbReference type="InterPro" id="IPR041679">
    <property type="entry name" value="DNA2/NAM7-like_C"/>
</dbReference>
<keyword evidence="11" id="KW-1185">Reference proteome</keyword>
<organism evidence="9 11">
    <name type="scientific">Rhynchospora pubera</name>
    <dbReference type="NCBI Taxonomy" id="906938"/>
    <lineage>
        <taxon>Eukaryota</taxon>
        <taxon>Viridiplantae</taxon>
        <taxon>Streptophyta</taxon>
        <taxon>Embryophyta</taxon>
        <taxon>Tracheophyta</taxon>
        <taxon>Spermatophyta</taxon>
        <taxon>Magnoliopsida</taxon>
        <taxon>Liliopsida</taxon>
        <taxon>Poales</taxon>
        <taxon>Cyperaceae</taxon>
        <taxon>Cyperoideae</taxon>
        <taxon>Rhynchosporeae</taxon>
        <taxon>Rhynchospora</taxon>
    </lineage>
</organism>
<comment type="caution">
    <text evidence="9">The sequence shown here is derived from an EMBL/GenBank/DDBJ whole genome shotgun (WGS) entry which is preliminary data.</text>
</comment>
<feature type="region of interest" description="Disordered" evidence="5">
    <location>
        <begin position="1450"/>
        <end position="1469"/>
    </location>
</feature>
<feature type="compositionally biased region" description="Basic and acidic residues" evidence="5">
    <location>
        <begin position="2213"/>
        <end position="2227"/>
    </location>
</feature>
<evidence type="ECO:0000256" key="2">
    <source>
        <dbReference type="ARBA" id="ARBA00022801"/>
    </source>
</evidence>
<dbReference type="SUPFAM" id="SSF52540">
    <property type="entry name" value="P-loop containing nucleoside triphosphate hydrolases"/>
    <property type="match status" value="1"/>
</dbReference>
<dbReference type="Pfam" id="PF13086">
    <property type="entry name" value="AAA_11"/>
    <property type="match status" value="1"/>
</dbReference>
<evidence type="ECO:0000256" key="5">
    <source>
        <dbReference type="SAM" id="MobiDB-lite"/>
    </source>
</evidence>
<reference evidence="9" key="1">
    <citation type="submission" date="2022-08" db="EMBL/GenBank/DDBJ databases">
        <authorList>
            <person name="Marques A."/>
        </authorList>
    </citation>
    <scope>NUCLEOTIDE SEQUENCE</scope>
    <source>
        <strain evidence="9">RhyPub2mFocal</strain>
        <tissue evidence="9">Leaves</tissue>
    </source>
</reference>
<gene>
    <name evidence="9" type="ORF">LUZ62_013733</name>
    <name evidence="10" type="ORF">LUZ62_053280</name>
</gene>
<feature type="region of interest" description="Disordered" evidence="5">
    <location>
        <begin position="2061"/>
        <end position="2089"/>
    </location>
</feature>
<dbReference type="EMBL" id="JAMFTS010000002">
    <property type="protein sequence ID" value="KAJ4802034.1"/>
    <property type="molecule type" value="Genomic_DNA"/>
</dbReference>
<dbReference type="GO" id="GO:0016787">
    <property type="term" value="F:hydrolase activity"/>
    <property type="evidence" value="ECO:0007669"/>
    <property type="project" value="UniProtKB-KW"/>
</dbReference>
<evidence type="ECO:0000313" key="11">
    <source>
        <dbReference type="Proteomes" id="UP001140206"/>
    </source>
</evidence>
<dbReference type="CDD" id="cd18042">
    <property type="entry name" value="DEXXQc_SETX"/>
    <property type="match status" value="1"/>
</dbReference>
<dbReference type="PANTHER" id="PTHR10887">
    <property type="entry name" value="DNA2/NAM7 HELICASE FAMILY"/>
    <property type="match status" value="1"/>
</dbReference>
<keyword evidence="4" id="KW-0067">ATP-binding</keyword>
<dbReference type="Gene3D" id="3.40.50.300">
    <property type="entry name" value="P-loop containing nucleotide triphosphate hydrolases"/>
    <property type="match status" value="2"/>
</dbReference>
<dbReference type="Pfam" id="PF23576">
    <property type="entry name" value="SEN1_barrel"/>
    <property type="match status" value="1"/>
</dbReference>
<proteinExistence type="predicted"/>
<feature type="domain" description="DNA2/NAM7 helicase helicase" evidence="6">
    <location>
        <begin position="1388"/>
        <end position="1768"/>
    </location>
</feature>
<sequence>MATPTATATRREELSLRLRERWRSLDVDEELGDDPGLKASWFSDAFDFLINNDMNDEGEHIWCHHSHLMEPLLQTFHAFSPAPPLRLDQTFHAFSPPLPLHLLWARLSRQLSLCTQCVCLHHQAQLSYASLFHSHSVAPLLLTLRRLDEERLTSLLNRLNANLRSSHYDPARDAPHVVTLMFEVLMFPVLLDDMSLANEFQLFIEAIDDSYDLTLSSDQHYPGVFALLFFTSGKARAIGLRLARCMGKFRLATDLEPLQPLLKKWISFLETDVPPTDNEALRPRVQLKRADVWLGIKSLLGFLDGPAFEDGILERYPVFLNIILNHVSDDTSDFSYAVSCLKASFEMLGCKLWLKASLSPSVMRNTLLGHCFHTRDEKSHKDIFDLFIPFLQSLEALQDGEHEKQRRNILYFLLHQVTRSSNFSVFTRQNACKIAILIVYRGYTMEPPSPPFECAHMWGPSLVSALKDKTLHSSLRQPAFDLINSIIISDACALVSKFLSLSKASIRSLFDEEEDTVLSKDAEKDKSCWTELCSQWNLTSHECIQWRCIPLLWYTALLQIYPVDLPISFSMAIFLVLSRVSVANLGSGNELMSLSVDEWLVSHAGEISWCFKWEIPSGSNDGGDGKESLNSVEVVTTTCTLLMRALKRFSVHFVVQLVKLELQKQWTWTPAMAESLVLFLVDPNDSIRQAGRAILESASENKMLTAGLQFLCCGASLSAMYLGLRYALGLVQVNPIPENFHNLHHIFFVARKLLKEVVNPDQSPQSLHKGPLPTTKAMEGGFIRQPGFSYPSSRPPQSTISPVDMQCWEQFCYSLSTNLWPFIVNCLEKGGMIFDEKRYEMASVRLLEMLPCVVERLSLGISSTREEFAPVNLPFQDLAWLSYLANWGKSSLIVLTRHWKQCIISVLQILIRSLTTGPTQLFLDLEAMVSKDKIDIEKFLEKVSACKVSALSMEAPHAITRKQAPLLDAIATERTPLGNDIPSLVIQEARRPSTMMETDKVLSANRDMTDRLEQTTAGSANILRKPVPLDGRDCWKGKKSITPSEMAEPAVATAKEPLKQPEPARPSEKKQLKPPANEESLLKQIVQDDQPDPLDAALDKAHQPPILLSLTKTLAIPPKRQVVQLPMPNGNRNASFSNRNTTVMRFKRPKFDQWYKEILQMDYFSAAGVSKNGQKEKEPNVSLKKVPLSFGSERQYLEIFKPLVLEEFKAQLRAAYMESSMEDMMCGSFWVLSVERVDEFLVVRGRPDEKEFLKNQGGCLENDLILLTKEPFKNTEQSVHVLGLVERREKGDKNQSIILVIRFLISNEVARFNKVRKFLIVRSKWFLNRVFNLTPQKREFQALSSLHDIPIMPAILNPLIEPVSSAGFHKAKLDRLGGPIKSFLTTSYNDSQLQAIDVAIRSIQAGKNFELSLIQGPPGTGKTRTIVAIVSALLASPLVQRKNFSTSCTSLHSRAGSSQGRNPTKLSQSSSVARAWQDLPLAKQLMKESGLQHQVSYSEGAERSLKGRVLICAQSNAAVDELLSRLSEGLIGNDGQMYKPYIVRVGNQKTIHPSSLPFFIDTLVEQKVSEDMKSKADAKAVTDFESTISLRARLEKVVEDIRKYETRRAKLDNNDGEDKPSGKVSVSRDESHDVPDEQINAKLNALHWQKRDVISDLKIAHANEKRIAEENRGLRQRVRKQILMDAQIVVATLSGAGGDLYSVCSEAASAGKFGNFSENTLFDVVIIDEAAQALEPAALIPLQLLKSKGTKCVMVGDPKQLPATVISNVASKFSYECSMFERLQRAGHPVIMLTEQFRMHPEICRFPSLHFYDGKLLNGVHIEDRLAPFHGIKCLGPYMFFDVTDGQERYGRSGASQSLFNESEAEAATEILRFLNKRYPSELTFKKIGIITPYRSQLSLLQSKFNSTFGPEAVSDMELNTVDGFQGREVDILLLCTVRASSFNGSDCNGTSSIGFVADVRRMNVALTRAKFSLWIFGNARTLQVNPHWTALIKDARKRNLFTSISRPYSSAFTKEQPQSLLDSMHKDTRMSSGGKQAEQSMWMPPERGRVKRFGENMHKDTRMNSRGKQPEQSIRMPMPGRESVKRFGPGESMKRAIDEVAVRVSGGGSCAYSKMISESKGTNQNAGATSSVLLELKGGKRSLVDHVKEAAKKLSSKNCDGAGIAPSKQIQTKADSSKGKHSHSVMMEKRKVMPMPTQMPHGSKGTGSSSSDKNRGRGGEAEAGERKRGKAEGGVGPGGNSMLNSARKRRREDVDSLLPSAFISSRKKP</sequence>
<dbReference type="InterPro" id="IPR056474">
    <property type="entry name" value="SEN1_barrel"/>
</dbReference>
<keyword evidence="2" id="KW-0378">Hydrolase</keyword>
<dbReference type="Pfam" id="PF13087">
    <property type="entry name" value="AAA_12"/>
    <property type="match status" value="1"/>
</dbReference>
<evidence type="ECO:0000256" key="1">
    <source>
        <dbReference type="ARBA" id="ARBA00022741"/>
    </source>
</evidence>
<dbReference type="GO" id="GO:0004386">
    <property type="term" value="F:helicase activity"/>
    <property type="evidence" value="ECO:0007669"/>
    <property type="project" value="UniProtKB-KW"/>
</dbReference>
<feature type="domain" description="DNA2/NAM7 helicase-like C-terminal" evidence="7">
    <location>
        <begin position="1775"/>
        <end position="1980"/>
    </location>
</feature>
<keyword evidence="3" id="KW-0347">Helicase</keyword>
<dbReference type="InterPro" id="IPR045055">
    <property type="entry name" value="DNA2/NAM7-like"/>
</dbReference>
<evidence type="ECO:0000259" key="7">
    <source>
        <dbReference type="Pfam" id="PF13087"/>
    </source>
</evidence>
<evidence type="ECO:0000256" key="3">
    <source>
        <dbReference type="ARBA" id="ARBA00022806"/>
    </source>
</evidence>
<dbReference type="EMBL" id="JAMFTS010004930">
    <property type="protein sequence ID" value="KAJ4734306.1"/>
    <property type="molecule type" value="Genomic_DNA"/>
</dbReference>
<dbReference type="CDD" id="cd18808">
    <property type="entry name" value="SF1_C_Upf1"/>
    <property type="match status" value="1"/>
</dbReference>
<evidence type="ECO:0000313" key="9">
    <source>
        <dbReference type="EMBL" id="KAJ4734306.1"/>
    </source>
</evidence>
<evidence type="ECO:0000313" key="10">
    <source>
        <dbReference type="EMBL" id="KAJ4802034.1"/>
    </source>
</evidence>
<feature type="region of interest" description="Disordered" evidence="5">
    <location>
        <begin position="1609"/>
        <end position="1636"/>
    </location>
</feature>
<feature type="region of interest" description="Disordered" evidence="5">
    <location>
        <begin position="1034"/>
        <end position="1077"/>
    </location>
</feature>
<dbReference type="PANTHER" id="PTHR10887:SF495">
    <property type="entry name" value="HELICASE SENATAXIN ISOFORM X1-RELATED"/>
    <property type="match status" value="1"/>
</dbReference>
<name>A0AAV8AUM1_9POAL</name>
<dbReference type="InterPro" id="IPR027417">
    <property type="entry name" value="P-loop_NTPase"/>
</dbReference>
<keyword evidence="1" id="KW-0547">Nucleotide-binding</keyword>
<feature type="compositionally biased region" description="Low complexity" evidence="5">
    <location>
        <begin position="2203"/>
        <end position="2212"/>
    </location>
</feature>